<feature type="domain" description="Peptidase C1A papain C-terminal" evidence="3">
    <location>
        <begin position="9"/>
        <end position="282"/>
    </location>
</feature>
<evidence type="ECO:0000313" key="5">
    <source>
        <dbReference type="Proteomes" id="UP000428333"/>
    </source>
</evidence>
<proteinExistence type="inferred from homology"/>
<dbReference type="Proteomes" id="UP000428333">
    <property type="component" value="Linkage Group LG07"/>
</dbReference>
<comment type="caution">
    <text evidence="4">The sequence shown here is derived from an EMBL/GenBank/DDBJ whole genome shotgun (WGS) entry which is preliminary data.</text>
</comment>
<accession>A0A6A4LL94</accession>
<organism evidence="4 5">
    <name type="scientific">Rhododendron williamsianum</name>
    <dbReference type="NCBI Taxonomy" id="262921"/>
    <lineage>
        <taxon>Eukaryota</taxon>
        <taxon>Viridiplantae</taxon>
        <taxon>Streptophyta</taxon>
        <taxon>Embryophyta</taxon>
        <taxon>Tracheophyta</taxon>
        <taxon>Spermatophyta</taxon>
        <taxon>Magnoliopsida</taxon>
        <taxon>eudicotyledons</taxon>
        <taxon>Gunneridae</taxon>
        <taxon>Pentapetalae</taxon>
        <taxon>asterids</taxon>
        <taxon>Ericales</taxon>
        <taxon>Ericaceae</taxon>
        <taxon>Ericoideae</taxon>
        <taxon>Rhodoreae</taxon>
        <taxon>Rhododendron</taxon>
    </lineage>
</organism>
<dbReference type="InterPro" id="IPR000668">
    <property type="entry name" value="Peptidase_C1A_C"/>
</dbReference>
<feature type="compositionally biased region" description="Basic and acidic residues" evidence="2">
    <location>
        <begin position="162"/>
        <end position="179"/>
    </location>
</feature>
<dbReference type="InterPro" id="IPR013128">
    <property type="entry name" value="Peptidase_C1A"/>
</dbReference>
<reference evidence="4 5" key="1">
    <citation type="journal article" date="2019" name="Genome Biol. Evol.">
        <title>The Rhododendron genome and chromosomal organization provide insight into shared whole-genome duplications across the heath family (Ericaceae).</title>
        <authorList>
            <person name="Soza V.L."/>
            <person name="Lindsley D."/>
            <person name="Waalkes A."/>
            <person name="Ramage E."/>
            <person name="Patwardhan R.P."/>
            <person name="Burton J.N."/>
            <person name="Adey A."/>
            <person name="Kumar A."/>
            <person name="Qiu R."/>
            <person name="Shendure J."/>
            <person name="Hall B."/>
        </authorList>
    </citation>
    <scope>NUCLEOTIDE SEQUENCE [LARGE SCALE GENOMIC DNA]</scope>
    <source>
        <strain evidence="4">RSF 1966-606</strain>
    </source>
</reference>
<dbReference type="GO" id="GO:0008234">
    <property type="term" value="F:cysteine-type peptidase activity"/>
    <property type="evidence" value="ECO:0007669"/>
    <property type="project" value="InterPro"/>
</dbReference>
<evidence type="ECO:0000313" key="4">
    <source>
        <dbReference type="EMBL" id="KAE9455178.1"/>
    </source>
</evidence>
<dbReference type="OrthoDB" id="1292714at2759"/>
<sequence length="296" mass="32398">MDMENDEGFVHELDILQPAIQQGSCSAVATAQCLSATLQMMLGGLQDPARRASVQELIDKTQEAFPNDCYRAVPGEGGFRGFPSKTAFLYIKQYGVAVEAKHPYLGQRTSTPTPLDSPRIRIQGYTVMKRLPGTDPLYLETQPIIRRQPIVGVFLAPDSLEQHREKGHDGGDAGGREEFSSEGGGEFGGEKNRISVGQSFRHEERAGEKPNGNKKLVLGVYQGAKDVDDAKTAGRHAVVIFGYGTENGQDYYWIQNTWGPEWGDNGIGKVSAHLFIYFVYPDLEGISIEEPGEGSA</sequence>
<dbReference type="EMBL" id="QEFC01001866">
    <property type="protein sequence ID" value="KAE9455178.1"/>
    <property type="molecule type" value="Genomic_DNA"/>
</dbReference>
<dbReference type="PANTHER" id="PTHR12411">
    <property type="entry name" value="CYSTEINE PROTEASE FAMILY C1-RELATED"/>
    <property type="match status" value="1"/>
</dbReference>
<keyword evidence="5" id="KW-1185">Reference proteome</keyword>
<dbReference type="SMART" id="SM00645">
    <property type="entry name" value="Pept_C1"/>
    <property type="match status" value="1"/>
</dbReference>
<comment type="similarity">
    <text evidence="1">Belongs to the peptidase C1 family.</text>
</comment>
<evidence type="ECO:0000256" key="2">
    <source>
        <dbReference type="SAM" id="MobiDB-lite"/>
    </source>
</evidence>
<protein>
    <recommendedName>
        <fullName evidence="3">Peptidase C1A papain C-terminal domain-containing protein</fullName>
    </recommendedName>
</protein>
<dbReference type="SUPFAM" id="SSF54001">
    <property type="entry name" value="Cysteine proteinases"/>
    <property type="match status" value="1"/>
</dbReference>
<evidence type="ECO:0000256" key="1">
    <source>
        <dbReference type="ARBA" id="ARBA00008455"/>
    </source>
</evidence>
<dbReference type="InterPro" id="IPR038765">
    <property type="entry name" value="Papain-like_cys_pep_sf"/>
</dbReference>
<dbReference type="Gene3D" id="3.90.70.10">
    <property type="entry name" value="Cysteine proteinases"/>
    <property type="match status" value="1"/>
</dbReference>
<feature type="region of interest" description="Disordered" evidence="2">
    <location>
        <begin position="162"/>
        <end position="192"/>
    </location>
</feature>
<name>A0A6A4LL94_9ERIC</name>
<dbReference type="Pfam" id="PF00112">
    <property type="entry name" value="Peptidase_C1"/>
    <property type="match status" value="1"/>
</dbReference>
<feature type="non-terminal residue" evidence="4">
    <location>
        <position position="1"/>
    </location>
</feature>
<evidence type="ECO:0000259" key="3">
    <source>
        <dbReference type="SMART" id="SM00645"/>
    </source>
</evidence>
<dbReference type="GO" id="GO:0006508">
    <property type="term" value="P:proteolysis"/>
    <property type="evidence" value="ECO:0007669"/>
    <property type="project" value="InterPro"/>
</dbReference>
<dbReference type="AlphaFoldDB" id="A0A6A4LL94"/>
<gene>
    <name evidence="4" type="ORF">C3L33_12931</name>
</gene>